<dbReference type="PRINTS" id="PR00111">
    <property type="entry name" value="ABHYDROLASE"/>
</dbReference>
<dbReference type="PANTHER" id="PTHR43798:SF31">
    <property type="entry name" value="AB HYDROLASE SUPERFAMILY PROTEIN YCLE"/>
    <property type="match status" value="1"/>
</dbReference>
<dbReference type="InterPro" id="IPR029058">
    <property type="entry name" value="AB_hydrolase_fold"/>
</dbReference>
<dbReference type="InterPro" id="IPR050266">
    <property type="entry name" value="AB_hydrolase_sf"/>
</dbReference>
<dbReference type="RefSeq" id="WP_199704478.1">
    <property type="nucleotide sequence ID" value="NZ_JAEMNV010000003.1"/>
</dbReference>
<accession>A0A934U4F6</accession>
<keyword evidence="4" id="KW-1185">Reference proteome</keyword>
<comment type="caution">
    <text evidence="3">The sequence shown here is derived from an EMBL/GenBank/DDBJ whole genome shotgun (WGS) entry which is preliminary data.</text>
</comment>
<dbReference type="AlphaFoldDB" id="A0A934U4F6"/>
<name>A0A934U4F6_9NOCA</name>
<organism evidence="3 4">
    <name type="scientific">Antrihabitans stalagmiti</name>
    <dbReference type="NCBI Taxonomy" id="2799499"/>
    <lineage>
        <taxon>Bacteria</taxon>
        <taxon>Bacillati</taxon>
        <taxon>Actinomycetota</taxon>
        <taxon>Actinomycetes</taxon>
        <taxon>Mycobacteriales</taxon>
        <taxon>Nocardiaceae</taxon>
        <taxon>Antrihabitans</taxon>
    </lineage>
</organism>
<evidence type="ECO:0000313" key="3">
    <source>
        <dbReference type="EMBL" id="MBJ8339768.1"/>
    </source>
</evidence>
<dbReference type="InterPro" id="IPR000073">
    <property type="entry name" value="AB_hydrolase_1"/>
</dbReference>
<protein>
    <submittedName>
        <fullName evidence="3">Alpha/beta hydrolase</fullName>
    </submittedName>
</protein>
<evidence type="ECO:0000259" key="2">
    <source>
        <dbReference type="Pfam" id="PF12697"/>
    </source>
</evidence>
<feature type="domain" description="AB hydrolase-1" evidence="2">
    <location>
        <begin position="27"/>
        <end position="265"/>
    </location>
</feature>
<sequence>MPIREATSDDGTTIVYRVSGPEAARPLVLLHGWAASLRCWGDEVLDSLSKEYRVVALDLRGHGYSGAPESGYDNPKNWAADVAAVLAAERITAGAVLLGWSYGGLVLCDYLAVDGTSAVAGIVFVGGITGIGRGQGGGRVGPAMREAIPGVYSEKPGVALRAFGAFGDANTGARDNVGAVAQNLFGISLSTPPRVREALFAREAGHDDLLRDLDVPALIVHGSADPVVEVSVAQHGAQLLRDVRVSIWEGTKHAPFVEDPARFVAEITTFVAGLDRSP</sequence>
<dbReference type="Gene3D" id="3.40.50.1820">
    <property type="entry name" value="alpha/beta hydrolase"/>
    <property type="match status" value="1"/>
</dbReference>
<evidence type="ECO:0000313" key="4">
    <source>
        <dbReference type="Proteomes" id="UP000655868"/>
    </source>
</evidence>
<evidence type="ECO:0000256" key="1">
    <source>
        <dbReference type="ARBA" id="ARBA00022801"/>
    </source>
</evidence>
<dbReference type="EMBL" id="JAEMNV010000003">
    <property type="protein sequence ID" value="MBJ8339768.1"/>
    <property type="molecule type" value="Genomic_DNA"/>
</dbReference>
<dbReference type="GO" id="GO:0016787">
    <property type="term" value="F:hydrolase activity"/>
    <property type="evidence" value="ECO:0007669"/>
    <property type="project" value="UniProtKB-KW"/>
</dbReference>
<proteinExistence type="predicted"/>
<dbReference type="PANTHER" id="PTHR43798">
    <property type="entry name" value="MONOACYLGLYCEROL LIPASE"/>
    <property type="match status" value="1"/>
</dbReference>
<dbReference type="Proteomes" id="UP000655868">
    <property type="component" value="Unassembled WGS sequence"/>
</dbReference>
<dbReference type="GO" id="GO:0016020">
    <property type="term" value="C:membrane"/>
    <property type="evidence" value="ECO:0007669"/>
    <property type="project" value="TreeGrafter"/>
</dbReference>
<reference evidence="3" key="1">
    <citation type="submission" date="2020-12" db="EMBL/GenBank/DDBJ databases">
        <title>Antrihabitans popcorni sp. nov. and Antrihabitans auranticaus sp. nov., isolated from a larva cave.</title>
        <authorList>
            <person name="Lee S.D."/>
            <person name="Kim I.S."/>
        </authorList>
    </citation>
    <scope>NUCLEOTIDE SEQUENCE</scope>
    <source>
        <strain evidence="3">YC3-6</strain>
    </source>
</reference>
<dbReference type="Pfam" id="PF12697">
    <property type="entry name" value="Abhydrolase_6"/>
    <property type="match status" value="1"/>
</dbReference>
<gene>
    <name evidence="3" type="ORF">JGU71_12810</name>
</gene>
<dbReference type="SUPFAM" id="SSF53474">
    <property type="entry name" value="alpha/beta-Hydrolases"/>
    <property type="match status" value="1"/>
</dbReference>
<keyword evidence="1 3" id="KW-0378">Hydrolase</keyword>